<reference evidence="1 2" key="1">
    <citation type="submission" date="2014-12" db="EMBL/GenBank/DDBJ databases">
        <title>Genome sequence of Flavobacterium anhuiense RCM74.</title>
        <authorList>
            <person name="Kim J.F."/>
            <person name="Song J.Y."/>
            <person name="Kwak M.-J."/>
            <person name="Lee S.-W."/>
        </authorList>
    </citation>
    <scope>NUCLEOTIDE SEQUENCE [LARGE SCALE GENOMIC DNA]</scope>
    <source>
        <strain evidence="1 2">RCM74</strain>
    </source>
</reference>
<proteinExistence type="predicted"/>
<comment type="caution">
    <text evidence="1">The sequence shown here is derived from an EMBL/GenBank/DDBJ whole genome shotgun (WGS) entry which is preliminary data.</text>
</comment>
<organism evidence="1 2">
    <name type="scientific">Flavobacterium anhuiense</name>
    <dbReference type="NCBI Taxonomy" id="459526"/>
    <lineage>
        <taxon>Bacteria</taxon>
        <taxon>Pseudomonadati</taxon>
        <taxon>Bacteroidota</taxon>
        <taxon>Flavobacteriia</taxon>
        <taxon>Flavobacteriales</taxon>
        <taxon>Flavobacteriaceae</taxon>
        <taxon>Flavobacterium</taxon>
    </lineage>
</organism>
<evidence type="ECO:0000313" key="1">
    <source>
        <dbReference type="EMBL" id="RYJ39268.1"/>
    </source>
</evidence>
<name>A0A444W0R2_9FLAO</name>
<gene>
    <name evidence="1" type="ORF">NU08_1576</name>
</gene>
<accession>A0A444W0R2</accession>
<evidence type="ECO:0000313" key="2">
    <source>
        <dbReference type="Proteomes" id="UP000290433"/>
    </source>
</evidence>
<dbReference type="AlphaFoldDB" id="A0A444W0R2"/>
<dbReference type="EMBL" id="JUIV01000004">
    <property type="protein sequence ID" value="RYJ39268.1"/>
    <property type="molecule type" value="Genomic_DNA"/>
</dbReference>
<sequence>MWSSTSLRLTNYKLFEIKFVEIRVICGKKQSTKKIPNPNRKIGIWNFYIEN</sequence>
<protein>
    <submittedName>
        <fullName evidence="1">Uncharacterized protein</fullName>
    </submittedName>
</protein>
<dbReference type="Proteomes" id="UP000290433">
    <property type="component" value="Unassembled WGS sequence"/>
</dbReference>